<dbReference type="EMBL" id="AJSR01002856">
    <property type="protein sequence ID" value="EKM25955.1"/>
    <property type="molecule type" value="Genomic_DNA"/>
</dbReference>
<organism evidence="1 2">
    <name type="scientific">Vibrio harveyi</name>
    <name type="common">Beneckea harveyi</name>
    <dbReference type="NCBI Taxonomy" id="669"/>
    <lineage>
        <taxon>Bacteria</taxon>
        <taxon>Pseudomonadati</taxon>
        <taxon>Pseudomonadota</taxon>
        <taxon>Gammaproteobacteria</taxon>
        <taxon>Vibrionales</taxon>
        <taxon>Vibrionaceae</taxon>
        <taxon>Vibrio</taxon>
    </lineage>
</organism>
<dbReference type="Proteomes" id="UP000008367">
    <property type="component" value="Unassembled WGS sequence"/>
</dbReference>
<dbReference type="AlphaFoldDB" id="A0A454CMQ9"/>
<evidence type="ECO:0000313" key="2">
    <source>
        <dbReference type="Proteomes" id="UP000008367"/>
    </source>
</evidence>
<reference evidence="1 2" key="1">
    <citation type="submission" date="2012-10" db="EMBL/GenBank/DDBJ databases">
        <title>Genome sequence of Vibrio Cholerae HENC-02.</title>
        <authorList>
            <person name="Eppinger M."/>
            <person name="Hasan N.A."/>
            <person name="Sengamalay N."/>
            <person name="Hine E."/>
            <person name="Su Q."/>
            <person name="Daugherty S.C."/>
            <person name="Young S."/>
            <person name="Sadzewicz L."/>
            <person name="Tallon L."/>
            <person name="Cebula T.A."/>
            <person name="Ravel J."/>
            <person name="Colwell R.R."/>
        </authorList>
    </citation>
    <scope>NUCLEOTIDE SEQUENCE [LARGE SCALE GENOMIC DNA]</scope>
    <source>
        <strain evidence="1 2">HENC-02</strain>
    </source>
</reference>
<proteinExistence type="predicted"/>
<sequence length="22" mass="2392">MKPIRGNLKIPKITRGAKISAV</sequence>
<feature type="non-terminal residue" evidence="1">
    <location>
        <position position="22"/>
    </location>
</feature>
<protein>
    <submittedName>
        <fullName evidence="1">Uncharacterized protein</fullName>
    </submittedName>
</protein>
<comment type="caution">
    <text evidence="1">The sequence shown here is derived from an EMBL/GenBank/DDBJ whole genome shotgun (WGS) entry which is preliminary data.</text>
</comment>
<gene>
    <name evidence="1" type="ORF">VCHENC02_0338A</name>
</gene>
<name>A0A454CMQ9_VIBHA</name>
<accession>A0A454CMQ9</accession>
<evidence type="ECO:0000313" key="1">
    <source>
        <dbReference type="EMBL" id="EKM25955.1"/>
    </source>
</evidence>